<dbReference type="SUPFAM" id="SSF53335">
    <property type="entry name" value="S-adenosyl-L-methionine-dependent methyltransferases"/>
    <property type="match status" value="1"/>
</dbReference>
<dbReference type="VEuPathDB" id="TriTrypDB:TRSC58_06138"/>
<dbReference type="OMA" id="KWSQVLW"/>
<dbReference type="EMBL" id="MKGL01000118">
    <property type="protein sequence ID" value="RNF06083.1"/>
    <property type="molecule type" value="Genomic_DNA"/>
</dbReference>
<keyword evidence="1" id="KW-0670">Pyruvate</keyword>
<evidence type="ECO:0000313" key="2">
    <source>
        <dbReference type="Proteomes" id="UP000283634"/>
    </source>
</evidence>
<dbReference type="GeneID" id="40328101"/>
<keyword evidence="1" id="KW-0808">Transferase</keyword>
<comment type="caution">
    <text evidence="1">The sequence shown here is derived from an EMBL/GenBank/DDBJ whole genome shotgun (WGS) entry which is preliminary data.</text>
</comment>
<name>A0A422NKU0_TRYRA</name>
<dbReference type="OrthoDB" id="269112at2759"/>
<dbReference type="GO" id="GO:0016301">
    <property type="term" value="F:kinase activity"/>
    <property type="evidence" value="ECO:0007669"/>
    <property type="project" value="UniProtKB-KW"/>
</dbReference>
<gene>
    <name evidence="1" type="ORF">TraAM80_04168</name>
</gene>
<sequence length="553" mass="63759">MKRFRLVDLVCCGRGLILRPEATKDPHRYPLGYVPLDGSEPLDNIWALVKNGFFVAPLNKIETIHRAHVGIRHMTQSEYPAVSAPELVGLQLRLKELCSRLLIRRDFWVLEDFNDPELNTSFGIQNIFFDNFKWSQVLWKRFQVFVEEYFPVVDHTHLTYDEYLQLLRSFSHFEQGATLAPLLPRHHKVHPPFGVSAPSKVDMEPLLLYKQWLTNFKGPLFLHKALVVWSGCGSAAFVTKYCGVPIVRGVDPNPRAVASSRRDAQLMGKRFDSISFRVCEMLPDPNDYKESSRIRKFDLMVFCPDQGSFSSFFAEVDDGYAPGMNAFAGRLEQFFEAADAHLTESGVIAICCTNLYSILKPQEPNPIEYEIKVNRRWILLDYYDVPIRNKGVLSHIPTEHRSRLPKELKKQLRSELWILHKVESLNHFAFIHQIPGAQPPSSVASYWRNKNINKLRRVVMKNQVELMGGDWGDYKKRMMQMLQEQSGDDEDDVAQAVRMALDPTYPLELAERSRDAVEKNMETERAFHANVAESFITDSPRERFDAKSAKIRP</sequence>
<dbReference type="RefSeq" id="XP_029239060.1">
    <property type="nucleotide sequence ID" value="XM_029381105.1"/>
</dbReference>
<accession>A0A422NKU0</accession>
<organism evidence="1 2">
    <name type="scientific">Trypanosoma rangeli</name>
    <dbReference type="NCBI Taxonomy" id="5698"/>
    <lineage>
        <taxon>Eukaryota</taxon>
        <taxon>Discoba</taxon>
        <taxon>Euglenozoa</taxon>
        <taxon>Kinetoplastea</taxon>
        <taxon>Metakinetoplastina</taxon>
        <taxon>Trypanosomatida</taxon>
        <taxon>Trypanosomatidae</taxon>
        <taxon>Trypanosoma</taxon>
        <taxon>Herpetosoma</taxon>
    </lineage>
</organism>
<reference evidence="1 2" key="1">
    <citation type="journal article" date="2018" name="BMC Genomics">
        <title>Genomic comparison of Trypanosoma conorhini and Trypanosoma rangeli to Trypanosoma cruzi strains of high and low virulence.</title>
        <authorList>
            <person name="Bradwell K.R."/>
            <person name="Koparde V.N."/>
            <person name="Matveyev A.V."/>
            <person name="Serrano M.G."/>
            <person name="Alves J.M."/>
            <person name="Parikh H."/>
            <person name="Huang B."/>
            <person name="Lee V."/>
            <person name="Espinosa-Alvarez O."/>
            <person name="Ortiz P.A."/>
            <person name="Costa-Martins A.G."/>
            <person name="Teixeira M.M."/>
            <person name="Buck G.A."/>
        </authorList>
    </citation>
    <scope>NUCLEOTIDE SEQUENCE [LARGE SCALE GENOMIC DNA]</scope>
    <source>
        <strain evidence="1 2">AM80</strain>
    </source>
</reference>
<dbReference type="Proteomes" id="UP000283634">
    <property type="component" value="Unassembled WGS sequence"/>
</dbReference>
<keyword evidence="1" id="KW-0418">Kinase</keyword>
<protein>
    <submittedName>
        <fullName evidence="1">Putative pyruvate dehydrogenase (Lipoamide) kinase</fullName>
    </submittedName>
</protein>
<dbReference type="InterPro" id="IPR029063">
    <property type="entry name" value="SAM-dependent_MTases_sf"/>
</dbReference>
<dbReference type="AlphaFoldDB" id="A0A422NKU0"/>
<dbReference type="Gene3D" id="3.40.50.150">
    <property type="entry name" value="Vaccinia Virus protein VP39"/>
    <property type="match status" value="1"/>
</dbReference>
<evidence type="ECO:0000313" key="1">
    <source>
        <dbReference type="EMBL" id="RNF06083.1"/>
    </source>
</evidence>
<keyword evidence="2" id="KW-1185">Reference proteome</keyword>
<proteinExistence type="predicted"/>